<feature type="compositionally biased region" description="Low complexity" evidence="1">
    <location>
        <begin position="375"/>
        <end position="386"/>
    </location>
</feature>
<feature type="region of interest" description="Disordered" evidence="1">
    <location>
        <begin position="1962"/>
        <end position="2079"/>
    </location>
</feature>
<feature type="compositionally biased region" description="Low complexity" evidence="1">
    <location>
        <begin position="2686"/>
        <end position="2695"/>
    </location>
</feature>
<feature type="compositionally biased region" description="Polar residues" evidence="1">
    <location>
        <begin position="2651"/>
        <end position="2660"/>
    </location>
</feature>
<feature type="compositionally biased region" description="Polar residues" evidence="1">
    <location>
        <begin position="1738"/>
        <end position="1755"/>
    </location>
</feature>
<proteinExistence type="predicted"/>
<feature type="compositionally biased region" description="Polar residues" evidence="1">
    <location>
        <begin position="1808"/>
        <end position="1820"/>
    </location>
</feature>
<feature type="compositionally biased region" description="Basic and acidic residues" evidence="1">
    <location>
        <begin position="1085"/>
        <end position="1094"/>
    </location>
</feature>
<feature type="compositionally biased region" description="Polar residues" evidence="1">
    <location>
        <begin position="700"/>
        <end position="711"/>
    </location>
</feature>
<feature type="region of interest" description="Disordered" evidence="1">
    <location>
        <begin position="4767"/>
        <end position="4794"/>
    </location>
</feature>
<feature type="compositionally biased region" description="Polar residues" evidence="1">
    <location>
        <begin position="1768"/>
        <end position="1782"/>
    </location>
</feature>
<feature type="region of interest" description="Disordered" evidence="1">
    <location>
        <begin position="1795"/>
        <end position="1839"/>
    </location>
</feature>
<feature type="region of interest" description="Disordered" evidence="1">
    <location>
        <begin position="1726"/>
        <end position="1782"/>
    </location>
</feature>
<feature type="region of interest" description="Disordered" evidence="1">
    <location>
        <begin position="1701"/>
        <end position="1720"/>
    </location>
</feature>
<dbReference type="RefSeq" id="WP_233731554.1">
    <property type="nucleotide sequence ID" value="NZ_JAJVCN010000004.1"/>
</dbReference>
<feature type="compositionally biased region" description="Polar residues" evidence="1">
    <location>
        <begin position="2035"/>
        <end position="2046"/>
    </location>
</feature>
<feature type="compositionally biased region" description="Polar residues" evidence="1">
    <location>
        <begin position="1993"/>
        <end position="2003"/>
    </location>
</feature>
<evidence type="ECO:0000313" key="2">
    <source>
        <dbReference type="EMBL" id="MCE7010092.1"/>
    </source>
</evidence>
<feature type="compositionally biased region" description="Low complexity" evidence="1">
    <location>
        <begin position="541"/>
        <end position="563"/>
    </location>
</feature>
<feature type="compositionally biased region" description="Polar residues" evidence="1">
    <location>
        <begin position="748"/>
        <end position="787"/>
    </location>
</feature>
<feature type="compositionally biased region" description="Gly residues" evidence="1">
    <location>
        <begin position="2712"/>
        <end position="2721"/>
    </location>
</feature>
<feature type="compositionally biased region" description="Low complexity" evidence="1">
    <location>
        <begin position="952"/>
        <end position="968"/>
    </location>
</feature>
<feature type="region of interest" description="Disordered" evidence="1">
    <location>
        <begin position="3719"/>
        <end position="3746"/>
    </location>
</feature>
<feature type="compositionally biased region" description="Low complexity" evidence="1">
    <location>
        <begin position="486"/>
        <end position="501"/>
    </location>
</feature>
<dbReference type="Proteomes" id="UP001521150">
    <property type="component" value="Unassembled WGS sequence"/>
</dbReference>
<feature type="region of interest" description="Disordered" evidence="1">
    <location>
        <begin position="4161"/>
        <end position="4188"/>
    </location>
</feature>
<feature type="compositionally biased region" description="Gly residues" evidence="1">
    <location>
        <begin position="583"/>
        <end position="599"/>
    </location>
</feature>
<feature type="region of interest" description="Disordered" evidence="1">
    <location>
        <begin position="1065"/>
        <end position="1119"/>
    </location>
</feature>
<feature type="compositionally biased region" description="Low complexity" evidence="1">
    <location>
        <begin position="1886"/>
        <end position="1895"/>
    </location>
</feature>
<evidence type="ECO:0000256" key="1">
    <source>
        <dbReference type="SAM" id="MobiDB-lite"/>
    </source>
</evidence>
<feature type="compositionally biased region" description="Polar residues" evidence="1">
    <location>
        <begin position="4172"/>
        <end position="4181"/>
    </location>
</feature>
<feature type="compositionally biased region" description="Low complexity" evidence="1">
    <location>
        <begin position="733"/>
        <end position="747"/>
    </location>
</feature>
<accession>A0ABS8ZW63</accession>
<feature type="compositionally biased region" description="Low complexity" evidence="1">
    <location>
        <begin position="5198"/>
        <end position="5210"/>
    </location>
</feature>
<dbReference type="EMBL" id="JAJVCN010000004">
    <property type="protein sequence ID" value="MCE7010092.1"/>
    <property type="molecule type" value="Genomic_DNA"/>
</dbReference>
<feature type="compositionally biased region" description="Low complexity" evidence="1">
    <location>
        <begin position="465"/>
        <end position="475"/>
    </location>
</feature>
<feature type="compositionally biased region" description="Basic and acidic residues" evidence="1">
    <location>
        <begin position="831"/>
        <end position="847"/>
    </location>
</feature>
<feature type="region of interest" description="Disordered" evidence="1">
    <location>
        <begin position="344"/>
        <end position="975"/>
    </location>
</feature>
<sequence>MSEPSGDQSHFVSDGWQGLPIVIAGGPLPPGQIDLMREQAAAYRAYAQRILMAGEGLQHLVDGVADNISPSVAAKFRVHMAELNDGRGQAIADIANMQAWKLDEQATNIDAGRYGIYVQVVWTLTELSYIAANIFLWATWPFVLALGQLMVRLVRMGISYKTAAIIAARVGWEGFKKGFDNVAVQITKNGFDDVLRSVSKGLGEIPTSGYTVPKLIKQIPPDSWWRRSLNVVDEAAEEAAEEPAQDIISMKAAGGNLTAKNLATAAGLGAVGGGAASVSGTGGRIAGLKGSHNKKLVNGIQSGIVAEVAAGSAGLSVGGSPLDIGFGIVNSVATDPVMHEAETKAHTAVHERQQQAGLHGEAGPPPALTNPDSPLSNLGLLSAVGAAGPGSVGVTDPVRSAGNRSNVSGDGNQPPDGGASGTGGGSGSGPVGPHAQPITSPPSTGPLAPGNASTNQPPLSGGGQPVTPAAPGTGPLAPPAPGGGPVAPSVVPQGSVGPSAGNSGGPIGGPVSGPTSLSGAGPGSTGGPAVSSGSQGGPGPSGNSPSVSSGGPAGVNGSAGPASTDAAVSGGPGTSSNAPAVSGFGGSAGGNGGPGGGSAGLSNGPVGVSDASGSGSAAVGGLGSSGTGQTVDSGPGAAGGTPSTSSNGPAVTGGPNSAGDVSTSVNAPAMSGSNGDPANGLAHGPGNVATSVNGLAGLDPNSSPAVSSGPQTPAHDSPSTTINDPSTSPPATPAANPNPANVAQPSSGPATNAVSNGLASAGQNTPAGSGPTATPSAHLPVSQTANGPTMDEGGLPGLETAVVGDNLPTTETEADWDDNASTLLGDDDNAAEDHNGTEPQPIDRDPDVGAETRTLVGDAGSKSLDAQAGPTSPLGVLGGQSLGDRPGNELSFERPDEMVLDVPPVQAYPVKAGYGGTDDNVSATGDGPNPQQRGLTPAQENMRQYRERPGMETPAPEAAQRAAATTESAQDERDPVREELIRTAERVFGKRREEDVDELLRQADELMLRAGFTPPPHFLVGLDPEQAARLDERNQIRLQVAYRLFQLRQDRDSILTPAQELADQFRRESELPRPMFGAGAGPRRRPADPDDHGARLPTAGTSSAGLESKPVATPNTTAMTTSDNVITEPEIVGSPHPGLATATNTALTNIAPKTEPSGTGTTVKPEAVAKAEFAEHAAGIPPVSPVDGRFGSPITLAGTASPDTSEAWTASAPPVDVAGLVAGVAGLSLQAQAAPPQNFAGTWYSYSGGNVNFTLDQVEAHVLNDHNGSVVGLVFPVKDGDLSDLRTWASKRHRLGDHKYKAEIYPENTDDDGPAQLRSQILDTPWSVRQPGRTPFWTLIHSVEKSHVIRINVAPEEYLPDYRSVSVDGQTYGRILSQMHAFREAYGADPDRPFVLMSCWAGHPVASSGRDSVRALAEAGYPAVVYAPTGIGYGQSINANTSNLGASPAFDNFDYSERASREQGEAANPPLSSRWVPGVYRLVSDPVITGSRKADGSPITFQASQAVYGTLRDDRGRVLGVSYPPHPKYRKQFNEYFAVKNRVIDTSYALSLQGGIRDTKNHTQAPWQGRKPFYLIGPGRGDSFRVTIQTNSQFVETVLSGDQYATLTHAIPYFQIMSSIDRTRPVVVLTGQSGFPGSGAARRAAGVLADLGHLGVVYAPTGLVDMDVNSAKTDSWIGVKATRRPNGRVVPGEFVSVSRHAEPHTAAPGPAGVLGTGDDSKYSPTLGGDGTWTAAPSGFSQHTPWNRDPVTQSDEQALLETAKASRHAAQSNVTTTSSGQPTVMPSLAGNAVGSGNVPLVPGAPKSAVTGQVRRSISQADSGAPGRSAGVAVPNPADSQGLLVDEDDLVEFSSDSSFGGTLSVNGHQASGLPAHGRPLTDDGGPPSSWSNSSTSTGVTEQALTADTSQISSAETVQGLFSDGSVTTFTEDQLLHEGLYKQAWAAKPVLEADYSYVPNMTTESVREPGTRAVTPMKPEAVTKAEFESRPGSVSRAETSATSDTAGRTDATPKTESGKVDPSKPDTEPATRIESIKNETSLPPISTSSDIDRSADANVDPRTSDPKPAFSSTSANTNIKAPTELNPIPRAVSNTEWDQGHWETVRGRDDFRTRLEKVSQWLSPGRGPLTADELRLDEHRDKPAAQVALSVLHRWHESDELRARELADRLGRGLSRLRGGAIGIEAESGKSVRGVTEDATLLVRSDWYDVVVDDGRGYPKFEIITKPIWAVRGDDGRLNRDEALNKVREVYKRLTTAPDRTPLSQLFPAHELTDAGRKASAGHLVEDRRLLLHYTVGVPPAGVPAILEELRQNTNRLGTDVTLHRYENLNSGLQFGDWLAARFANVHPAGLQALRGDAEVQALRGFGAVTYNQVAAAAAVQVVVDESNPKSFTAVTSRLRLQAYRAALPPRVRAFLDAHAAEIKAEAGRRLNQHRWARPRSARQNVLAWPGGHGDGPRFTIGDYLDNALRAHPAVHVSQYDVLYVHTEFDHLDTNDGMRRGDGLVLLELRNYSYRNPDAPDLLGAQYPRLEHVVQQADLLSDRIRRLEPTATAASHIEVPFNNKRDVYSGQSDAELRDFVALVAKQAALAAARGTHRTAVYFEGGGNKATFGGRDPEMKGRNRANSVRTTVTNMVNTQLGERGVDPDAVRYVTTSRADGNSASPYPPTGGDAADRRRRVVVWTNDEQLPQPSQGPSSGSYGGPGGPLTSRPPGGGPGGSGGGRGRAAFAPAESSDSSWTATDSSGSYTSNSQSDRDQRTRPGRTAYTRSSNADVAPIAGSTTTDMITGQDADRNVVTFSPAEVHKFPLLNHNGEQVGISYLEPVEQDRAQRWASRAARLTDTMYLSNLTEDTYEHPDDNVVAPWVVSQGVRTPFYVEAHGTRAHFSVQLRRTTPTGPQYTQIYLNSAQYAKLISADQHFVAAAGGGTGRPIVLTSCYTGHPDATSASGLVGLLHERGFGGPFYAPAGVDTGIGWKDSEGSWGQISMTGVKPDRDRAGREVPGVYRLVTNPTIVGRFGGVDISLRAGDVLTVPLVDDENNVIGIAFQPHRGIGVNLSQFATTGYGKLGQEFRDNATEETLQTPWSTLDTPFYVASHGDTDGFLVSANRGGARAMVSLDGTQFGKLVTANPWFQIASSDNPNRPVVYLTSGAGRNPESSIARAAAVEAAAAGHRGDSFAPNGRLFSPTSGSGNDSWHSVARPALGEQATFEQVHTGVPWDGEFSLPPEQQKVVDAAVQEDREGDAVYVTRSSQHAAMPSLTDPSGPVVITGHDPATGQAVRFAPGDAYKIVLQAGTEPVGIGFPQRGEDDSRLATWASRPLRLSDTAYVPDYDAETNGFRTGRVPTPWALQTGVGKPFYVWANGNGNVFTVELPAPDGSDQSRLVDLSNAEYAKLLMADQHFVAATGGARPRPIVFMSGHIAHPDANAATELTRLLENGGIRGPFYAPSGADTGRLFDSEETPWSDISFSSVDRPPLLEGDEQQAPGVYRRVVDPEIVGHGPDGEIRRFREADVKSAVLTNRAGEVIGVQYPGADPANATELSLFTTTAHQNTGIEVLENYARRGRFPQFDARLPLWSNKKPFYVAGYGDAGGFRVTLDPADGQPGPVTLSGTEFGKLVAASPWFQIASGANPVRPVVYLTSGTGHGPSPVAGAAAASVASYGHRGASFAPNGELFTEIDQRGSRSWHGVGRPAPGEQGTFVSVRSEGATANPALSPEQQALLDAADAQETSPAVVQVRPSQAGTEAEPEVPSVEITGFDPETGDAVTFSSADVLTTGLRNHRGEPVGVGFPKQDGQEETKFVSWAARPLPLTNYKYSPDYGQSSRLVATPWATRGITSTPLYESVHGNPENLGVSVRQADGTYATAGLYPGEYAKVLLANTHFHRAMSVDPSRPIVFVSCNLGAPTGEAAAELVKHLERGWVRGPVFVPTGMAQMIHYNESQGPWQNISAAGVQPGNDGRGRRVPGVFRLAVNPRITGSREGQPFRFRHENVLVQPLTDDLNNVIGLAFPTDDSGRVTDLDRFTRVLRRGTDRHIIKNSAGQGRVDPSRAPWSGKSPFYVASDGGANGFQVSIRTSARGFDVVTLDGTEFGRLVAASPWFQTASSVEPDRPVVYLTSSAGLGGASSISGAAASELSAMGHYGNSYAPNGVLTTQIDEERSQSWHAVSRPAPGRTGTFETVHTGTPWTRDPVMSPDEQAIFDAARSSRRAPKADVTTMSTSVHTALTQAAADHRAQRGVHDVGLHLRIEVPLPDGRTVRWTDLVRDATAAQNRRGPMSQRAYVGQARRVVSNGTRIPRPAPGSTRVTVDPMTRLHEDIVTVIAGQLALDTGRENNAKQLLGTLRSTFGLAEPESALGGWLMRDSDHAGSGAGAAVAEPATRIAGSATGFQGTFEDGTPVSFTADQLLTVPLHGADNQLIGLTFPADPETGRRAQDWASRPIRESDRAYVPDYRDDKWLEPEARVATPWSARQPGRVPFYLNMHATRGGFVGAINVAPRGATPQWRSVEMAGAEHGRVIAANTNFAALSADPGRPLVYMSCLSGHPDGEAAMQSVRVLRESGYTGAVYAPTGKSIRLMSEPNDSSELPDYQGERPAKYSFYGVEATTDRAGQPVSGVYRMVVNPSLTGTVAGSEVTFDATQVLSGPLRDNRQNVIGIGFPRDAVELADMRSAAVKAQDTSATPFYVASTGGNRTFDVTVMLPSNQQARVEMTGAEFGKLVSASGYFQMASGSDINRPLVMLRSNEPVHDAVATDVVDSVRSYGHLGTLYTPNSHAVADPTRPADSSPDTTVPGPVRDTDSGGFELETGIAVSLADKHDQFATVVTGPHFDIKLDWFSHDIVEIVSHPAKDFPEEEAFPEPGVVHAEVRKAYELLLGAEPRKLLTELFPVGDGYEHPPTAGEVRIAAPAPGLDRDRLALHFTSSAPVIRLRDVFRLAGDNAAMAPRKVKESNDFAMAFGDRVAARMLGIDSRAGNFTLDRSLATELDRRGTDEVVNGVRSMATLVASHGYMVMRSLLRPHKNRTNYSLLASRTSLAALYETLPPPAREYLARNADQILMDIEDHFRAVHREDHMREMADRYGKSVRERGGILALNLNPDRQGHPDHTLALYLRNGLQPVSQDQVIGQDEAIRMHSVYLDAYDHFGRLPIPQALVEFRMFGQRHRTLDDIRATSDKIGAFARDIYLETLRARDIATGDTAPEPEPSAGDSDSDSAAYAVRVGQTPGLRTRGWLLTDEDGPASRHGSPR</sequence>
<keyword evidence="3" id="KW-1185">Reference proteome</keyword>
<feature type="compositionally biased region" description="Gly residues" evidence="1">
    <location>
        <begin position="502"/>
        <end position="511"/>
    </location>
</feature>
<feature type="compositionally biased region" description="Low complexity" evidence="1">
    <location>
        <begin position="2730"/>
        <end position="2743"/>
    </location>
</feature>
<name>A0ABS8ZW63_9PSEU</name>
<gene>
    <name evidence="2" type="ORF">LWC34_45905</name>
</gene>
<organism evidence="2 3">
    <name type="scientific">Kibdelosporangium philippinense</name>
    <dbReference type="NCBI Taxonomy" id="211113"/>
    <lineage>
        <taxon>Bacteria</taxon>
        <taxon>Bacillati</taxon>
        <taxon>Actinomycetota</taxon>
        <taxon>Actinomycetes</taxon>
        <taxon>Pseudonocardiales</taxon>
        <taxon>Pseudonocardiaceae</taxon>
        <taxon>Kibdelosporangium</taxon>
    </lineage>
</organism>
<feature type="compositionally biased region" description="Polar residues" evidence="1">
    <location>
        <begin position="2067"/>
        <end position="2077"/>
    </location>
</feature>
<protein>
    <recommendedName>
        <fullName evidence="4">PPE-repeat protein</fullName>
    </recommendedName>
</protein>
<evidence type="ECO:0000313" key="3">
    <source>
        <dbReference type="Proteomes" id="UP001521150"/>
    </source>
</evidence>
<feature type="compositionally biased region" description="Polar residues" evidence="1">
    <location>
        <begin position="919"/>
        <end position="942"/>
    </location>
</feature>
<feature type="compositionally biased region" description="Basic and acidic residues" evidence="1">
    <location>
        <begin position="2008"/>
        <end position="2034"/>
    </location>
</feature>
<feature type="compositionally biased region" description="Polar residues" evidence="1">
    <location>
        <begin position="402"/>
        <end position="411"/>
    </location>
</feature>
<feature type="region of interest" description="Disordered" evidence="1">
    <location>
        <begin position="2651"/>
        <end position="2780"/>
    </location>
</feature>
<feature type="compositionally biased region" description="Polar residues" evidence="1">
    <location>
        <begin position="659"/>
        <end position="676"/>
    </location>
</feature>
<comment type="caution">
    <text evidence="2">The sequence shown here is derived from an EMBL/GenBank/DDBJ whole genome shotgun (WGS) entry which is preliminary data.</text>
</comment>
<feature type="region of interest" description="Disordered" evidence="1">
    <location>
        <begin position="5187"/>
        <end position="5240"/>
    </location>
</feature>
<feature type="compositionally biased region" description="Gly residues" evidence="1">
    <location>
        <begin position="418"/>
        <end position="430"/>
    </location>
</feature>
<feature type="compositionally biased region" description="Basic and acidic residues" evidence="1">
    <location>
        <begin position="344"/>
        <end position="353"/>
    </location>
</feature>
<reference evidence="2 3" key="1">
    <citation type="submission" date="2021-12" db="EMBL/GenBank/DDBJ databases">
        <title>Genome sequence of Kibdelosporangium philippinense ATCC 49844.</title>
        <authorList>
            <person name="Fedorov E.A."/>
            <person name="Omeragic M."/>
            <person name="Shalygina K.F."/>
            <person name="Maclea K.S."/>
        </authorList>
    </citation>
    <scope>NUCLEOTIDE SEQUENCE [LARGE SCALE GENOMIC DNA]</scope>
    <source>
        <strain evidence="2 3">ATCC 49844</strain>
    </source>
</reference>
<evidence type="ECO:0008006" key="4">
    <source>
        <dbReference type="Google" id="ProtNLM"/>
    </source>
</evidence>
<feature type="compositionally biased region" description="Low complexity" evidence="1">
    <location>
        <begin position="600"/>
        <end position="617"/>
    </location>
</feature>
<feature type="compositionally biased region" description="Polar residues" evidence="1">
    <location>
        <begin position="3725"/>
        <end position="3739"/>
    </location>
</feature>
<feature type="region of interest" description="Disordered" evidence="1">
    <location>
        <begin position="1860"/>
        <end position="1900"/>
    </location>
</feature>